<proteinExistence type="predicted"/>
<evidence type="ECO:0000313" key="2">
    <source>
        <dbReference type="Proteomes" id="UP001172386"/>
    </source>
</evidence>
<reference evidence="1" key="1">
    <citation type="submission" date="2022-10" db="EMBL/GenBank/DDBJ databases">
        <title>Culturing micro-colonial fungi from biological soil crusts in the Mojave desert and describing Neophaeococcomyces mojavensis, and introducing the new genera and species Taxawa tesnikishii.</title>
        <authorList>
            <person name="Kurbessoian T."/>
            <person name="Stajich J.E."/>
        </authorList>
    </citation>
    <scope>NUCLEOTIDE SEQUENCE</scope>
    <source>
        <strain evidence="1">JES_112</strain>
    </source>
</reference>
<name>A0ACC3A419_9EURO</name>
<keyword evidence="2" id="KW-1185">Reference proteome</keyword>
<dbReference type="EMBL" id="JAPDRQ010000111">
    <property type="protein sequence ID" value="KAJ9654847.1"/>
    <property type="molecule type" value="Genomic_DNA"/>
</dbReference>
<gene>
    <name evidence="1" type="ORF">H2198_006203</name>
</gene>
<dbReference type="Proteomes" id="UP001172386">
    <property type="component" value="Unassembled WGS sequence"/>
</dbReference>
<comment type="caution">
    <text evidence="1">The sequence shown here is derived from an EMBL/GenBank/DDBJ whole genome shotgun (WGS) entry which is preliminary data.</text>
</comment>
<sequence length="697" mass="75163">MSSAVAELDAVLQSMLQLKPPGVSGSKINTLTTLCTANIQSESVLVGKIYTHFKKAPGTHKLGVLYVVDSVTRQWVDQARKSGQPVGPGATDGTFAAGVHRVTELLPSLMNDIISSAPEDQKPKIKKLVEIWERSSTFPAAMLSSIKNQLDAAPSITAESTTPINSPAPGFVPLGQPGTNSTPVAAPALAAAPQQNTSAILEALKTMAAKQTSGGQAVPAASAPTMNSLNNLLGMQNPPVPQSSTPVNQGQAQQNVNSLGALFAGMNNGTQSQTTANPLAALFPQQQSTQAAPNAAPVAPDAQATLQLVQLMAAQGIPPDQWAAALQVLNMQNQTGKGSVPFPPPPIPGASMFGQANQSRDRDAYTRSPPESGRRRSRSPDYGRRRDRGGRPGSPGFESYRNGGDRRNDKNGSDYRQRSPMGRKRQSATPPAQDLPPPGEKYMEWDHNMPDDSIKVLSRTLFVGGVTSSEAHLRSLFSKFGIVQTCIVNVDKRHAFVKMINRKDAEAARIGMEEYRDGSTQLRTKWGVGFGPRDCSDYQTGISVIPIFRLTDADRKWMVSAEYGGTGGKPIQHGMIVEEPDIEIGAGVSSKAMSKRIPTDQGGRRGPQSSNRDRDHDRDRDRDRRGRNDRYREDRDDRRDERPGSSGMNGSPNFNGMPFPMPGFPTMPNGMPIFPPGFTFPGFPMQSQNQDSTMKDE</sequence>
<evidence type="ECO:0000313" key="1">
    <source>
        <dbReference type="EMBL" id="KAJ9654847.1"/>
    </source>
</evidence>
<accession>A0ACC3A419</accession>
<organism evidence="1 2">
    <name type="scientific">Neophaeococcomyces mojaviensis</name>
    <dbReference type="NCBI Taxonomy" id="3383035"/>
    <lineage>
        <taxon>Eukaryota</taxon>
        <taxon>Fungi</taxon>
        <taxon>Dikarya</taxon>
        <taxon>Ascomycota</taxon>
        <taxon>Pezizomycotina</taxon>
        <taxon>Eurotiomycetes</taxon>
        <taxon>Chaetothyriomycetidae</taxon>
        <taxon>Chaetothyriales</taxon>
        <taxon>Chaetothyriales incertae sedis</taxon>
        <taxon>Neophaeococcomyces</taxon>
    </lineage>
</organism>
<protein>
    <submittedName>
        <fullName evidence="1">Uncharacterized protein</fullName>
    </submittedName>
</protein>